<proteinExistence type="predicted"/>
<dbReference type="Pfam" id="PF00535">
    <property type="entry name" value="Glycos_transf_2"/>
    <property type="match status" value="1"/>
</dbReference>
<dbReference type="SUPFAM" id="SSF53448">
    <property type="entry name" value="Nucleotide-diphospho-sugar transferases"/>
    <property type="match status" value="1"/>
</dbReference>
<name>A0A4Q5A043_9BIFI</name>
<accession>A0A4Q5A043</accession>
<dbReference type="GO" id="GO:0016757">
    <property type="term" value="F:glycosyltransferase activity"/>
    <property type="evidence" value="ECO:0007669"/>
    <property type="project" value="UniProtKB-KW"/>
</dbReference>
<dbReference type="InterPro" id="IPR029044">
    <property type="entry name" value="Nucleotide-diphossugar_trans"/>
</dbReference>
<gene>
    <name evidence="4" type="ORF">PG2093B_1501</name>
</gene>
<evidence type="ECO:0000256" key="2">
    <source>
        <dbReference type="ARBA" id="ARBA00022679"/>
    </source>
</evidence>
<dbReference type="InterPro" id="IPR001173">
    <property type="entry name" value="Glyco_trans_2-like"/>
</dbReference>
<evidence type="ECO:0000259" key="3">
    <source>
        <dbReference type="Pfam" id="PF00535"/>
    </source>
</evidence>
<keyword evidence="1" id="KW-0328">Glycosyltransferase</keyword>
<sequence length="338" mass="38774">MEAVQANPLVTIIVPIYNVERYLDTCVESIVNQTYDHLEILLVDDGSPDDCGRICDEWATRDSRITALHKPNGGLSDARNYGIGRAHGEYIYCVDSDDWIQPNLVERALAVAQDTDSDMVVFEYNSASDDGSLVRLSDDASKFPTEGRRSSEQALKLLWDDKVQNFAWSYLVHRRVYDAGIRFPKGYLMEDMGTAYLLYNQANAVYFLPEPLYNYRVRPNSILGVKSQAMCEGTVHFIQIIDVFAKQHYFPQLRVSELNWSIRYLSGAIIWAYESRKRFRPGEYRDFVSSTKKLIKQRIKELGVRNVTRTNLVKVSAIFLHCMPILDVASQRRSGRML</sequence>
<evidence type="ECO:0000256" key="1">
    <source>
        <dbReference type="ARBA" id="ARBA00022676"/>
    </source>
</evidence>
<comment type="caution">
    <text evidence="4">The sequence shown here is derived from an EMBL/GenBank/DDBJ whole genome shotgun (WGS) entry which is preliminary data.</text>
</comment>
<dbReference type="PANTHER" id="PTHR22916">
    <property type="entry name" value="GLYCOSYLTRANSFERASE"/>
    <property type="match status" value="1"/>
</dbReference>
<evidence type="ECO:0000313" key="4">
    <source>
        <dbReference type="EMBL" id="RYQ08947.1"/>
    </source>
</evidence>
<organism evidence="4 5">
    <name type="scientific">Bifidobacterium pseudolongum subsp. globosum</name>
    <dbReference type="NCBI Taxonomy" id="1690"/>
    <lineage>
        <taxon>Bacteria</taxon>
        <taxon>Bacillati</taxon>
        <taxon>Actinomycetota</taxon>
        <taxon>Actinomycetes</taxon>
        <taxon>Bifidobacteriales</taxon>
        <taxon>Bifidobacteriaceae</taxon>
        <taxon>Bifidobacterium</taxon>
    </lineage>
</organism>
<dbReference type="PANTHER" id="PTHR22916:SF51">
    <property type="entry name" value="GLYCOSYLTRANSFERASE EPSH-RELATED"/>
    <property type="match status" value="1"/>
</dbReference>
<protein>
    <submittedName>
        <fullName evidence="4">Glycosyl transferase CpsJ</fullName>
    </submittedName>
</protein>
<dbReference type="EMBL" id="RYUH01000014">
    <property type="protein sequence ID" value="RYQ08947.1"/>
    <property type="molecule type" value="Genomic_DNA"/>
</dbReference>
<reference evidence="4 5" key="1">
    <citation type="submission" date="2018-12" db="EMBL/GenBank/DDBJ databases">
        <title>Unveiling genomic diversity among members of the Bifidobacterium pseudolongum species, a widely distributed gut commensal of the animal kingdom.</title>
        <authorList>
            <person name="Lugli G.A."/>
            <person name="Duranti S."/>
            <person name="Albert K."/>
            <person name="Mancabelli L."/>
            <person name="Napoli S."/>
            <person name="Viappiani A."/>
            <person name="Anzalone R."/>
            <person name="Longhi G."/>
            <person name="Milani C."/>
            <person name="Turroni F."/>
            <person name="Alessandri G."/>
            <person name="Sela D.A."/>
            <person name="Van Sinderen D."/>
            <person name="Ventura M."/>
        </authorList>
    </citation>
    <scope>NUCLEOTIDE SEQUENCE [LARGE SCALE GENOMIC DNA]</scope>
    <source>
        <strain evidence="4 5">2093B</strain>
    </source>
</reference>
<dbReference type="Gene3D" id="3.90.550.10">
    <property type="entry name" value="Spore Coat Polysaccharide Biosynthesis Protein SpsA, Chain A"/>
    <property type="match status" value="1"/>
</dbReference>
<evidence type="ECO:0000313" key="5">
    <source>
        <dbReference type="Proteomes" id="UP000292568"/>
    </source>
</evidence>
<dbReference type="RefSeq" id="WP_129897981.1">
    <property type="nucleotide sequence ID" value="NZ_RYUH01000014.1"/>
</dbReference>
<dbReference type="CDD" id="cd00761">
    <property type="entry name" value="Glyco_tranf_GTA_type"/>
    <property type="match status" value="1"/>
</dbReference>
<dbReference type="AlphaFoldDB" id="A0A4Q5A043"/>
<dbReference type="Proteomes" id="UP000292568">
    <property type="component" value="Unassembled WGS sequence"/>
</dbReference>
<feature type="domain" description="Glycosyltransferase 2-like" evidence="3">
    <location>
        <begin position="11"/>
        <end position="151"/>
    </location>
</feature>
<keyword evidence="2 4" id="KW-0808">Transferase</keyword>